<dbReference type="InterPro" id="IPR005050">
    <property type="entry name" value="Enod93"/>
</dbReference>
<dbReference type="EMBL" id="KZ503480">
    <property type="protein sequence ID" value="PKU63541.1"/>
    <property type="molecule type" value="Genomic_DNA"/>
</dbReference>
<evidence type="ECO:0000313" key="2">
    <source>
        <dbReference type="Proteomes" id="UP000233837"/>
    </source>
</evidence>
<proteinExistence type="predicted"/>
<reference evidence="1 2" key="2">
    <citation type="journal article" date="2017" name="Nature">
        <title>The Apostasia genome and the evolution of orchids.</title>
        <authorList>
            <person name="Zhang G.Q."/>
            <person name="Liu K.W."/>
            <person name="Li Z."/>
            <person name="Lohaus R."/>
            <person name="Hsiao Y.Y."/>
            <person name="Niu S.C."/>
            <person name="Wang J.Y."/>
            <person name="Lin Y.C."/>
            <person name="Xu Q."/>
            <person name="Chen L.J."/>
            <person name="Yoshida K."/>
            <person name="Fujiwara S."/>
            <person name="Wang Z.W."/>
            <person name="Zhang Y.Q."/>
            <person name="Mitsuda N."/>
            <person name="Wang M."/>
            <person name="Liu G.H."/>
            <person name="Pecoraro L."/>
            <person name="Huang H.X."/>
            <person name="Xiao X.J."/>
            <person name="Lin M."/>
            <person name="Wu X.Y."/>
            <person name="Wu W.L."/>
            <person name="Chen Y.Y."/>
            <person name="Chang S.B."/>
            <person name="Sakamoto S."/>
            <person name="Ohme-Takagi M."/>
            <person name="Yagi M."/>
            <person name="Zeng S.J."/>
            <person name="Shen C.Y."/>
            <person name="Yeh C.M."/>
            <person name="Luo Y.B."/>
            <person name="Tsai W.C."/>
            <person name="Van de Peer Y."/>
            <person name="Liu Z.J."/>
        </authorList>
    </citation>
    <scope>NUCLEOTIDE SEQUENCE [LARGE SCALE GENOMIC DNA]</scope>
    <source>
        <tissue evidence="1">The whole plant</tissue>
    </source>
</reference>
<accession>A0A2I0VJF8</accession>
<dbReference type="Pfam" id="PF03386">
    <property type="entry name" value="ENOD93"/>
    <property type="match status" value="1"/>
</dbReference>
<sequence>MRFLTTLKVPSGGRGGEHSSLRLVSTSLAISATRSCTILTDFFKETNRSPRGVSSGFAFPLLHLFIAVLPQTRRELVEMGVPSDVVGVGASKRSSFMVEASRNEPRVIDSKTSPTQAAISAFFITADKTILKHARGNTIDKYDKSSGHEAAPTQR</sequence>
<dbReference type="AlphaFoldDB" id="A0A2I0VJF8"/>
<protein>
    <submittedName>
        <fullName evidence="1">Uncharacterized protein</fullName>
    </submittedName>
</protein>
<dbReference type="Proteomes" id="UP000233837">
    <property type="component" value="Unassembled WGS sequence"/>
</dbReference>
<gene>
    <name evidence="1" type="ORF">MA16_Dca023950</name>
</gene>
<organism evidence="1 2">
    <name type="scientific">Dendrobium catenatum</name>
    <dbReference type="NCBI Taxonomy" id="906689"/>
    <lineage>
        <taxon>Eukaryota</taxon>
        <taxon>Viridiplantae</taxon>
        <taxon>Streptophyta</taxon>
        <taxon>Embryophyta</taxon>
        <taxon>Tracheophyta</taxon>
        <taxon>Spermatophyta</taxon>
        <taxon>Magnoliopsida</taxon>
        <taxon>Liliopsida</taxon>
        <taxon>Asparagales</taxon>
        <taxon>Orchidaceae</taxon>
        <taxon>Epidendroideae</taxon>
        <taxon>Malaxideae</taxon>
        <taxon>Dendrobiinae</taxon>
        <taxon>Dendrobium</taxon>
    </lineage>
</organism>
<reference evidence="1 2" key="1">
    <citation type="journal article" date="2016" name="Sci. Rep.">
        <title>The Dendrobium catenatum Lindl. genome sequence provides insights into polysaccharide synthase, floral development and adaptive evolution.</title>
        <authorList>
            <person name="Zhang G.Q."/>
            <person name="Xu Q."/>
            <person name="Bian C."/>
            <person name="Tsai W.C."/>
            <person name="Yeh C.M."/>
            <person name="Liu K.W."/>
            <person name="Yoshida K."/>
            <person name="Zhang L.S."/>
            <person name="Chang S.B."/>
            <person name="Chen F."/>
            <person name="Shi Y."/>
            <person name="Su Y.Y."/>
            <person name="Zhang Y.Q."/>
            <person name="Chen L.J."/>
            <person name="Yin Y."/>
            <person name="Lin M."/>
            <person name="Huang H."/>
            <person name="Deng H."/>
            <person name="Wang Z.W."/>
            <person name="Zhu S.L."/>
            <person name="Zhao X."/>
            <person name="Deng C."/>
            <person name="Niu S.C."/>
            <person name="Huang J."/>
            <person name="Wang M."/>
            <person name="Liu G.H."/>
            <person name="Yang H.J."/>
            <person name="Xiao X.J."/>
            <person name="Hsiao Y.Y."/>
            <person name="Wu W.L."/>
            <person name="Chen Y.Y."/>
            <person name="Mitsuda N."/>
            <person name="Ohme-Takagi M."/>
            <person name="Luo Y.B."/>
            <person name="Van de Peer Y."/>
            <person name="Liu Z.J."/>
        </authorList>
    </citation>
    <scope>NUCLEOTIDE SEQUENCE [LARGE SCALE GENOMIC DNA]</scope>
    <source>
        <tissue evidence="1">The whole plant</tissue>
    </source>
</reference>
<evidence type="ECO:0000313" key="1">
    <source>
        <dbReference type="EMBL" id="PKU63541.1"/>
    </source>
</evidence>
<name>A0A2I0VJF8_9ASPA</name>
<keyword evidence="2" id="KW-1185">Reference proteome</keyword>